<gene>
    <name evidence="1" type="ORF">BV22DRAFT_1000347</name>
</gene>
<name>A0ACB8BXZ9_9AGAM</name>
<dbReference type="EMBL" id="MU266331">
    <property type="protein sequence ID" value="KAH7930549.1"/>
    <property type="molecule type" value="Genomic_DNA"/>
</dbReference>
<accession>A0ACB8BXZ9</accession>
<dbReference type="Proteomes" id="UP000790709">
    <property type="component" value="Unassembled WGS sequence"/>
</dbReference>
<comment type="caution">
    <text evidence="1">The sequence shown here is derived from an EMBL/GenBank/DDBJ whole genome shotgun (WGS) entry which is preliminary data.</text>
</comment>
<organism evidence="1 2">
    <name type="scientific">Leucogyrophana mollusca</name>
    <dbReference type="NCBI Taxonomy" id="85980"/>
    <lineage>
        <taxon>Eukaryota</taxon>
        <taxon>Fungi</taxon>
        <taxon>Dikarya</taxon>
        <taxon>Basidiomycota</taxon>
        <taxon>Agaricomycotina</taxon>
        <taxon>Agaricomycetes</taxon>
        <taxon>Agaricomycetidae</taxon>
        <taxon>Boletales</taxon>
        <taxon>Boletales incertae sedis</taxon>
        <taxon>Leucogyrophana</taxon>
    </lineage>
</organism>
<keyword evidence="2" id="KW-1185">Reference proteome</keyword>
<reference evidence="1" key="1">
    <citation type="journal article" date="2021" name="New Phytol.">
        <title>Evolutionary innovations through gain and loss of genes in the ectomycorrhizal Boletales.</title>
        <authorList>
            <person name="Wu G."/>
            <person name="Miyauchi S."/>
            <person name="Morin E."/>
            <person name="Kuo A."/>
            <person name="Drula E."/>
            <person name="Varga T."/>
            <person name="Kohler A."/>
            <person name="Feng B."/>
            <person name="Cao Y."/>
            <person name="Lipzen A."/>
            <person name="Daum C."/>
            <person name="Hundley H."/>
            <person name="Pangilinan J."/>
            <person name="Johnson J."/>
            <person name="Barry K."/>
            <person name="LaButti K."/>
            <person name="Ng V."/>
            <person name="Ahrendt S."/>
            <person name="Min B."/>
            <person name="Choi I.G."/>
            <person name="Park H."/>
            <person name="Plett J.M."/>
            <person name="Magnuson J."/>
            <person name="Spatafora J.W."/>
            <person name="Nagy L.G."/>
            <person name="Henrissat B."/>
            <person name="Grigoriev I.V."/>
            <person name="Yang Z.L."/>
            <person name="Xu J."/>
            <person name="Martin F.M."/>
        </authorList>
    </citation>
    <scope>NUCLEOTIDE SEQUENCE</scope>
    <source>
        <strain evidence="1">KUC20120723A-06</strain>
    </source>
</reference>
<protein>
    <submittedName>
        <fullName evidence="1">Uncharacterized protein</fullName>
    </submittedName>
</protein>
<evidence type="ECO:0000313" key="2">
    <source>
        <dbReference type="Proteomes" id="UP000790709"/>
    </source>
</evidence>
<proteinExistence type="predicted"/>
<sequence length="333" mass="36884">MQSIGALPGFLDPLPNPNSLLPYIKAVFPGTDVLGPAHVHWWPCREHQLPPKRVFLFIPGNHGRSGNPGLVDFYPPFLSAIHNKDESGRLAILSHSHIGHTPALQVQQSRDGNTPQCGLPFQVQNALRIFDAVKSSFGLDTNVILAGHSVGAWIALQVLKARPESVSGIFLLFPTIADIAMTPNGRKLSWAFVSPIPRITAALSRVLVVLPFSVLRRLFPSYPLEQAYVLQSLLRSAKVIYATMTMAHDEMKTIRDLDVATLNAHQHRIYLYFAENDDWVGEQREVILKAFESDPGSVRVVHGHRDIPHAFCINHGEELASQCHAWLSSGELC</sequence>
<evidence type="ECO:0000313" key="1">
    <source>
        <dbReference type="EMBL" id="KAH7930549.1"/>
    </source>
</evidence>